<protein>
    <submittedName>
        <fullName evidence="3">Eukaryotic translation initiation factor 4 gamma 1</fullName>
    </submittedName>
</protein>
<feature type="region of interest" description="Disordered" evidence="1">
    <location>
        <begin position="854"/>
        <end position="875"/>
    </location>
</feature>
<dbReference type="VEuPathDB" id="TriTrypDB:TcBrA4_0116570"/>
<organism evidence="3 4">
    <name type="scientific">Trypanosoma cruzi</name>
    <dbReference type="NCBI Taxonomy" id="5693"/>
    <lineage>
        <taxon>Eukaryota</taxon>
        <taxon>Discoba</taxon>
        <taxon>Euglenozoa</taxon>
        <taxon>Kinetoplastea</taxon>
        <taxon>Metakinetoplastina</taxon>
        <taxon>Trypanosomatida</taxon>
        <taxon>Trypanosomatidae</taxon>
        <taxon>Trypanosoma</taxon>
        <taxon>Schizotrypanum</taxon>
    </lineage>
</organism>
<evidence type="ECO:0000313" key="3">
    <source>
        <dbReference type="EMBL" id="PWU87902.1"/>
    </source>
</evidence>
<reference evidence="3 4" key="1">
    <citation type="journal article" date="2018" name="Microb. Genom.">
        <title>Expanding an expanded genome: long-read sequencing of Trypanosoma cruzi.</title>
        <authorList>
            <person name="Berna L."/>
            <person name="Rodriguez M."/>
            <person name="Chiribao M.L."/>
            <person name="Parodi-Talice A."/>
            <person name="Pita S."/>
            <person name="Rijo G."/>
            <person name="Alvarez-Valin F."/>
            <person name="Robello C."/>
        </authorList>
    </citation>
    <scope>NUCLEOTIDE SEQUENCE [LARGE SCALE GENOMIC DNA]</scope>
    <source>
        <strain evidence="3 4">Dm28c</strain>
    </source>
</reference>
<name>A0A2V2UXK5_TRYCR</name>
<dbReference type="GO" id="GO:0016281">
    <property type="term" value="C:eukaryotic translation initiation factor 4F complex"/>
    <property type="evidence" value="ECO:0007669"/>
    <property type="project" value="TreeGrafter"/>
</dbReference>
<dbReference type="VEuPathDB" id="TriTrypDB:C3747_176g30"/>
<comment type="caution">
    <text evidence="3">The sequence shown here is derived from an EMBL/GenBank/DDBJ whole genome shotgun (WGS) entry which is preliminary data.</text>
</comment>
<dbReference type="GO" id="GO:0003743">
    <property type="term" value="F:translation initiation factor activity"/>
    <property type="evidence" value="ECO:0007669"/>
    <property type="project" value="UniProtKB-KW"/>
</dbReference>
<dbReference type="VEuPathDB" id="TriTrypDB:TcG_02493"/>
<feature type="domain" description="MIF4G" evidence="2">
    <location>
        <begin position="194"/>
        <end position="426"/>
    </location>
</feature>
<feature type="compositionally biased region" description="Low complexity" evidence="1">
    <location>
        <begin position="858"/>
        <end position="875"/>
    </location>
</feature>
<dbReference type="VEuPathDB" id="TriTrypDB:TcCL_ESM06431"/>
<dbReference type="SUPFAM" id="SSF48371">
    <property type="entry name" value="ARM repeat"/>
    <property type="match status" value="1"/>
</dbReference>
<dbReference type="Gene3D" id="1.25.40.180">
    <property type="match status" value="1"/>
</dbReference>
<dbReference type="Pfam" id="PF02854">
    <property type="entry name" value="MIF4G"/>
    <property type="match status" value="1"/>
</dbReference>
<dbReference type="VEuPathDB" id="TriTrypDB:BCY84_21750"/>
<dbReference type="VEuPathDB" id="TriTrypDB:TcCLB.510819.10"/>
<dbReference type="VEuPathDB" id="TriTrypDB:TcCLB.506739.10"/>
<dbReference type="VEuPathDB" id="TriTrypDB:TCSYLVIO_002406"/>
<proteinExistence type="predicted"/>
<dbReference type="InterPro" id="IPR003890">
    <property type="entry name" value="MIF4G-like_typ-3"/>
</dbReference>
<dbReference type="AlphaFoldDB" id="A0A2V2UXK5"/>
<accession>A0A2V2UXK5</accession>
<evidence type="ECO:0000313" key="4">
    <source>
        <dbReference type="Proteomes" id="UP000246121"/>
    </source>
</evidence>
<dbReference type="SMART" id="SM00543">
    <property type="entry name" value="MIF4G"/>
    <property type="match status" value="1"/>
</dbReference>
<dbReference type="InterPro" id="IPR016024">
    <property type="entry name" value="ARM-type_fold"/>
</dbReference>
<keyword evidence="3" id="KW-0396">Initiation factor</keyword>
<dbReference type="Proteomes" id="UP000246121">
    <property type="component" value="Unassembled WGS sequence"/>
</dbReference>
<dbReference type="VEuPathDB" id="TriTrypDB:TCDM_06435"/>
<feature type="region of interest" description="Disordered" evidence="1">
    <location>
        <begin position="625"/>
        <end position="646"/>
    </location>
</feature>
<evidence type="ECO:0000259" key="2">
    <source>
        <dbReference type="SMART" id="SM00543"/>
    </source>
</evidence>
<sequence>MFTVTPGPLTLARSETWKPSVFRPPTRILKAAPLTNGGVTLLPRPCNSGSNVAEEQTPKEPRLLPPPALGQSPCLKPTPSCANLPPVGSSSSSFLSLGADINACSQKFTEAATEKRVYPPEMFLSARRDAAHTPYGVLRWVVRHYLHIPSLKVPTHLQLSLNETDETDDGLTRGALGCSLRGGRTRAKPVRLTHHKVMSILSRITPAKYDVLLDEMMLLPLRQLEDTELLEICKVVFEKAVQEPAYSGLYARLAQDVCSMKDGGRETEPRDQSFSRRFRRMLIASCEAQFQRPLQLSADELVDRVTGVPLGEEEVEGRRTRLKDRLVGNIRFVAELFKIGFLTERVIEDVIRILVRDYNPDEPTAKEEAIFEVFQTLLRHTGAVLKEHMPQLLAQSLGIAKTIELSHPKPRVVFLMMDLSDLNRANGWVSPELVEQHVQRPIKTGRAKKNSVTAGEKSAAIVPPMSLASLVSTVEKKTARNFLDAGRTAASTPPLNGEQEVNGANNPVSVNHVNVHGKEIVKEDGSINNSIIITCNNNNGNTSNNKNTSGNLKFSLRSTERCSRGQHQPYGQLVLTHVVSGSTENYFNSSMDSLQLNSPLTPFGTGSEKMASCQPDVRPHQINMSQPHTTSEGISSPHTFVGSTPLTDTTVNMKDVTEQLMSLFRNGEEATAVSMLRGMELKNMVVCLTWWLRLATTKTSSFDDRNKVASLLSSLLSNCGGTYDAKTLFLTILEWIRFDVEKGEYDNCPRMFDNMAQMILQCHLPCNDALPHVDQVRNMVQCGLFNVILRELTISGGTDQMVTVVKSCYLVSLQVLKNLHDPDDERQILRIAAQNRFRLLPYLLSVSSVTSNAMPGTPSMRPRVPSSPSLSLRSSPLGESFTNTGHYDPLAQCLVFPRVTEDPEFVLFRKMRDAAAEVGVFPPTTAPRWRDEAVQLALSPLGNNSTVCELIAVMRVVGALLACSCVTENNGRMLASSADVDYVVSEILSKRPGILYQGAVAMELIMYHTQTLNDTAESSKTDSMRLRPLKRIFDQWCAQDIMRRAAVLELLDAFECAGDPFSVYTAYHDNIADVPWHLTLRELRGY</sequence>
<dbReference type="PANTHER" id="PTHR23253">
    <property type="entry name" value="EUKARYOTIC TRANSLATION INITIATION FACTOR 4 GAMMA"/>
    <property type="match status" value="1"/>
</dbReference>
<feature type="region of interest" description="Disordered" evidence="1">
    <location>
        <begin position="43"/>
        <end position="71"/>
    </location>
</feature>
<dbReference type="VEuPathDB" id="TriTrypDB:Tc_MARK_1121"/>
<dbReference type="VEuPathDB" id="TriTrypDB:ECC02_006221"/>
<evidence type="ECO:0000256" key="1">
    <source>
        <dbReference type="SAM" id="MobiDB-lite"/>
    </source>
</evidence>
<keyword evidence="3" id="KW-0648">Protein biosynthesis</keyword>
<dbReference type="PANTHER" id="PTHR23253:SF73">
    <property type="entry name" value="MIF4G DOMAIN-CONTAINING PROTEIN"/>
    <property type="match status" value="1"/>
</dbReference>
<dbReference type="VEuPathDB" id="TriTrypDB:C4B63_83g34"/>
<gene>
    <name evidence="3" type="ORF">C4B63_83g34</name>
</gene>
<dbReference type="GO" id="GO:0003729">
    <property type="term" value="F:mRNA binding"/>
    <property type="evidence" value="ECO:0007669"/>
    <property type="project" value="TreeGrafter"/>
</dbReference>
<dbReference type="EMBL" id="PRFA01000083">
    <property type="protein sequence ID" value="PWU87902.1"/>
    <property type="molecule type" value="Genomic_DNA"/>
</dbReference>